<dbReference type="EMBL" id="FNQJ01000022">
    <property type="protein sequence ID" value="SEA66665.1"/>
    <property type="molecule type" value="Genomic_DNA"/>
</dbReference>
<sequence length="180" mass="19554">MAAKPHRCVLQWPERGQSDADARPLVLDTNIVLDLLVFADAAVAPVRQLLDAQRLCWVATPPMRDELARVLAYPQIVPRLAFYGLTAGQLLQTYEAQVRWVQVAPRVSAVCKDADDQHFIDLAVAHRAILLSKDKAVLCMQKRLLALGAHAATAIVFEADELLEIAPGSAAATPAAVQMA</sequence>
<name>A0A1H4D1N4_9BURK</name>
<dbReference type="Proteomes" id="UP000199002">
    <property type="component" value="Unassembled WGS sequence"/>
</dbReference>
<organism evidence="2 3">
    <name type="scientific">Acidovorax soli</name>
    <dbReference type="NCBI Taxonomy" id="592050"/>
    <lineage>
        <taxon>Bacteria</taxon>
        <taxon>Pseudomonadati</taxon>
        <taxon>Pseudomonadota</taxon>
        <taxon>Betaproteobacteria</taxon>
        <taxon>Burkholderiales</taxon>
        <taxon>Comamonadaceae</taxon>
        <taxon>Acidovorax</taxon>
    </lineage>
</organism>
<dbReference type="InterPro" id="IPR002850">
    <property type="entry name" value="PIN_toxin-like"/>
</dbReference>
<dbReference type="RefSeq" id="WP_092699460.1">
    <property type="nucleotide sequence ID" value="NZ_CAXIQL010000011.1"/>
</dbReference>
<evidence type="ECO:0000313" key="3">
    <source>
        <dbReference type="Proteomes" id="UP000199002"/>
    </source>
</evidence>
<dbReference type="InterPro" id="IPR002716">
    <property type="entry name" value="PIN_dom"/>
</dbReference>
<reference evidence="3" key="1">
    <citation type="submission" date="2016-10" db="EMBL/GenBank/DDBJ databases">
        <authorList>
            <person name="Varghese N."/>
            <person name="Submissions S."/>
        </authorList>
    </citation>
    <scope>NUCLEOTIDE SEQUENCE [LARGE SCALE GENOMIC DNA]</scope>
    <source>
        <strain evidence="3">DSM 25157</strain>
    </source>
</reference>
<dbReference type="PANTHER" id="PTHR34610">
    <property type="entry name" value="SSL7007 PROTEIN"/>
    <property type="match status" value="1"/>
</dbReference>
<dbReference type="Pfam" id="PF13470">
    <property type="entry name" value="PIN_3"/>
    <property type="match status" value="1"/>
</dbReference>
<dbReference type="AlphaFoldDB" id="A0A1H4D1N4"/>
<dbReference type="InterPro" id="IPR029060">
    <property type="entry name" value="PIN-like_dom_sf"/>
</dbReference>
<evidence type="ECO:0000259" key="1">
    <source>
        <dbReference type="Pfam" id="PF13470"/>
    </source>
</evidence>
<keyword evidence="3" id="KW-1185">Reference proteome</keyword>
<gene>
    <name evidence="2" type="ORF">SAMN05421875_12219</name>
</gene>
<proteinExistence type="predicted"/>
<dbReference type="STRING" id="592050.SAMN05421875_12219"/>
<feature type="domain" description="PIN" evidence="1">
    <location>
        <begin position="25"/>
        <end position="135"/>
    </location>
</feature>
<evidence type="ECO:0000313" key="2">
    <source>
        <dbReference type="EMBL" id="SEA66665.1"/>
    </source>
</evidence>
<dbReference type="SUPFAM" id="SSF88723">
    <property type="entry name" value="PIN domain-like"/>
    <property type="match status" value="1"/>
</dbReference>
<dbReference type="NCBIfam" id="TIGR00305">
    <property type="entry name" value="putative toxin-antitoxin system toxin component, PIN family"/>
    <property type="match status" value="1"/>
</dbReference>
<dbReference type="PANTHER" id="PTHR34610:SF3">
    <property type="entry name" value="SSL7007 PROTEIN"/>
    <property type="match status" value="1"/>
</dbReference>
<dbReference type="GeneID" id="34231723"/>
<accession>A0A1H4D1N4</accession>
<protein>
    <submittedName>
        <fullName evidence="2">Putative toxin-antitoxin system toxin component, PIN family</fullName>
    </submittedName>
</protein>